<evidence type="ECO:0008006" key="3">
    <source>
        <dbReference type="Google" id="ProtNLM"/>
    </source>
</evidence>
<name>A0A315EPP3_9BURK</name>
<accession>A0A315EPP3</accession>
<evidence type="ECO:0000313" key="2">
    <source>
        <dbReference type="Proteomes" id="UP000251341"/>
    </source>
</evidence>
<sequence>MKFSSRTLSFLTEAGQQTDPNWLEENQAAYEAHVRGPFIDLAERLKTALQPIVSDYHFPVKGIGRIKKTANHVVSGGPCCKDWLSISISKPSESRFERNPHLFFGILPNIPPYKGVVVAGGLFMPSGPQLKRVRNAIARDAQAFHALFADPAFKARFETDFSREEVASRPPRGFNPDHSDMEWLKLKDFWW</sequence>
<organism evidence="1 2">
    <name type="scientific">Limnohabitans curvus</name>
    <dbReference type="NCBI Taxonomy" id="323423"/>
    <lineage>
        <taxon>Bacteria</taxon>
        <taxon>Pseudomonadati</taxon>
        <taxon>Pseudomonadota</taxon>
        <taxon>Betaproteobacteria</taxon>
        <taxon>Burkholderiales</taxon>
        <taxon>Comamonadaceae</taxon>
        <taxon>Limnohabitans</taxon>
    </lineage>
</organism>
<dbReference type="PANTHER" id="PTHR36452:SF1">
    <property type="entry name" value="DUF2461 DOMAIN-CONTAINING PROTEIN"/>
    <property type="match status" value="1"/>
</dbReference>
<dbReference type="InterPro" id="IPR012808">
    <property type="entry name" value="CHP02453"/>
</dbReference>
<keyword evidence="2" id="KW-1185">Reference proteome</keyword>
<proteinExistence type="predicted"/>
<dbReference type="PANTHER" id="PTHR36452">
    <property type="entry name" value="CHROMOSOME 12, WHOLE GENOME SHOTGUN SEQUENCE"/>
    <property type="match status" value="1"/>
</dbReference>
<dbReference type="RefSeq" id="WP_108402361.1">
    <property type="nucleotide sequence ID" value="NZ_NESP01000001.1"/>
</dbReference>
<evidence type="ECO:0000313" key="1">
    <source>
        <dbReference type="EMBL" id="PUE59886.1"/>
    </source>
</evidence>
<dbReference type="EMBL" id="NESP01000001">
    <property type="protein sequence ID" value="PUE59886.1"/>
    <property type="molecule type" value="Genomic_DNA"/>
</dbReference>
<gene>
    <name evidence="1" type="ORF">B9Z44_10055</name>
</gene>
<dbReference type="PIRSF" id="PIRSF028451">
    <property type="entry name" value="UCP028451"/>
    <property type="match status" value="1"/>
</dbReference>
<dbReference type="AlphaFoldDB" id="A0A315EPP3"/>
<dbReference type="Proteomes" id="UP000251341">
    <property type="component" value="Unassembled WGS sequence"/>
</dbReference>
<comment type="caution">
    <text evidence="1">The sequence shown here is derived from an EMBL/GenBank/DDBJ whole genome shotgun (WGS) entry which is preliminary data.</text>
</comment>
<reference evidence="1 2" key="1">
    <citation type="submission" date="2017-04" db="EMBL/GenBank/DDBJ databases">
        <title>Unexpected and diverse lifestyles within the genus Limnohabitans.</title>
        <authorList>
            <person name="Kasalicky V."/>
            <person name="Mehrshad M."/>
            <person name="Andrei S.-A."/>
            <person name="Salcher M."/>
            <person name="Kratochvilova H."/>
            <person name="Simek K."/>
            <person name="Ghai R."/>
        </authorList>
    </citation>
    <scope>NUCLEOTIDE SEQUENCE [LARGE SCALE GENOMIC DNA]</scope>
    <source>
        <strain evidence="1 2">MWH-C5</strain>
    </source>
</reference>
<dbReference type="Pfam" id="PF09365">
    <property type="entry name" value="DUF2461"/>
    <property type="match status" value="1"/>
</dbReference>
<protein>
    <recommendedName>
        <fullName evidence="3">TIGR02453 family protein</fullName>
    </recommendedName>
</protein>
<dbReference type="InterPro" id="IPR015996">
    <property type="entry name" value="UCP028451"/>
</dbReference>